<dbReference type="GO" id="GO:0004177">
    <property type="term" value="F:aminopeptidase activity"/>
    <property type="evidence" value="ECO:0007669"/>
    <property type="project" value="UniProtKB-KW"/>
</dbReference>
<keyword evidence="4" id="KW-0645">Protease</keyword>
<dbReference type="PANTHER" id="PTHR11533:SF174">
    <property type="entry name" value="PUROMYCIN-SENSITIVE AMINOPEPTIDASE-RELATED"/>
    <property type="match status" value="1"/>
</dbReference>
<dbReference type="InterPro" id="IPR027268">
    <property type="entry name" value="Peptidase_M4/M1_CTD_sf"/>
</dbReference>
<evidence type="ECO:0000256" key="1">
    <source>
        <dbReference type="SAM" id="MobiDB-lite"/>
    </source>
</evidence>
<protein>
    <submittedName>
        <fullName evidence="4">M1 family metallopeptidase</fullName>
        <ecNumber evidence="4">3.4.11.-</ecNumber>
    </submittedName>
</protein>
<proteinExistence type="predicted"/>
<dbReference type="SUPFAM" id="SSF55486">
    <property type="entry name" value="Metalloproteases ('zincins'), catalytic domain"/>
    <property type="match status" value="1"/>
</dbReference>
<feature type="domain" description="Peptidase M1 membrane alanine aminopeptidase" evidence="3">
    <location>
        <begin position="397"/>
        <end position="570"/>
    </location>
</feature>
<keyword evidence="4" id="KW-0031">Aminopeptidase</keyword>
<dbReference type="EC" id="3.4.11.-" evidence="4"/>
<organism evidence="4 5">
    <name type="scientific">Lutimonas vermicola</name>
    <dbReference type="NCBI Taxonomy" id="414288"/>
    <lineage>
        <taxon>Bacteria</taxon>
        <taxon>Pseudomonadati</taxon>
        <taxon>Bacteroidota</taxon>
        <taxon>Flavobacteriia</taxon>
        <taxon>Flavobacteriales</taxon>
        <taxon>Flavobacteriaceae</taxon>
        <taxon>Lutimonas</taxon>
    </lineage>
</organism>
<dbReference type="PANTHER" id="PTHR11533">
    <property type="entry name" value="PROTEASE M1 ZINC METALLOPROTEASE"/>
    <property type="match status" value="1"/>
</dbReference>
<keyword evidence="2" id="KW-0732">Signal</keyword>
<evidence type="ECO:0000256" key="2">
    <source>
        <dbReference type="SAM" id="SignalP"/>
    </source>
</evidence>
<dbReference type="InterPro" id="IPR050344">
    <property type="entry name" value="Peptidase_M1_aminopeptidases"/>
</dbReference>
<feature type="compositionally biased region" description="Basic and acidic residues" evidence="1">
    <location>
        <begin position="737"/>
        <end position="749"/>
    </location>
</feature>
<evidence type="ECO:0000313" key="5">
    <source>
        <dbReference type="Proteomes" id="UP001474120"/>
    </source>
</evidence>
<feature type="chain" id="PRO_5047417666" evidence="2">
    <location>
        <begin position="20"/>
        <end position="755"/>
    </location>
</feature>
<dbReference type="Proteomes" id="UP001474120">
    <property type="component" value="Unassembled WGS sequence"/>
</dbReference>
<dbReference type="RefSeq" id="WP_342159283.1">
    <property type="nucleotide sequence ID" value="NZ_JBCDNA010000001.1"/>
</dbReference>
<reference evidence="4 5" key="1">
    <citation type="submission" date="2024-04" db="EMBL/GenBank/DDBJ databases">
        <title>whole genome sequencing of Lutimonas vermicola strain IMCC1616.</title>
        <authorList>
            <person name="Bae S.S."/>
        </authorList>
    </citation>
    <scope>NUCLEOTIDE SEQUENCE [LARGE SCALE GENOMIC DNA]</scope>
    <source>
        <strain evidence="4 5">IMCC1616</strain>
    </source>
</reference>
<dbReference type="Pfam" id="PF01433">
    <property type="entry name" value="Peptidase_M1"/>
    <property type="match status" value="1"/>
</dbReference>
<sequence>MKKITLFILALFMTAISFAQEAEPVKENPQGHYNISKFRQLKQELPTPNSYRTASGAPGHEYYQQKADYKMDIVLDDENQRIYGEEVITYFNNSPDQLDYLWVQLDQNIRAPDAITNDVKEGATDSYYNPEKFTQEFLGEPFQGGFNIDYVKNDAGLDMNYTVNGTMMRIDLPEALKSGEKTSFKIKWWYNINNHLIDRARSGYEHFEDGNNNYVIAQFFPRMAVYNDVEGWQNMQFLGRGEFALVFGDYEVNITTPADHILDGTGVITNRKEMLTPKQWKRYEKALTSYDEPVVIVTQEEAEENEKEIAKKTKTWKLKAKNVRDFAFATSRKYILDAQAVKIGDRTVMAISLYSKEGNPLWEEYSTRVVASTLKSYSAQMFDYPYHKAISVHAKRQGMEYPMICFNYGRPKTDGTYTERTRNGMIGVIIHEVGHNWFPMIINSDERQWGWMDEGLNTFAQLYAEQDFEPGFPSRGYPKNVVDYMAGDQMRIAPIMTQHDNVYNSGANAYSKPAAGLYMLREVILGHDLFDKAFKTYAERWRFKHPTPADFFRTMEDASGTDLDWFWRGWFYTTDYNDIGIKEIKKYQVTEEPTEAAYKIARRYGMTIDELGKNLYLVEMDVTKSNTGAQSTSLQDIPTLNEYLTSNFSKDQRAALRDTRYFYELIFEKPGGLVMPILVEITYADGSKENKKYPAEIWRFNDKEVKKILATEKEITGIKIDPNQLTSDVNLDNNSWPRKESESKFDAFKKQTISQ</sequence>
<keyword evidence="5" id="KW-1185">Reference proteome</keyword>
<feature type="signal peptide" evidence="2">
    <location>
        <begin position="1"/>
        <end position="19"/>
    </location>
</feature>
<name>A0ABU9KZA8_9FLAO</name>
<keyword evidence="4" id="KW-0378">Hydrolase</keyword>
<gene>
    <name evidence="4" type="ORF">AABB81_06065</name>
</gene>
<dbReference type="InterPro" id="IPR014782">
    <property type="entry name" value="Peptidase_M1_dom"/>
</dbReference>
<dbReference type="CDD" id="cd09604">
    <property type="entry name" value="M1_APN_like"/>
    <property type="match status" value="1"/>
</dbReference>
<comment type="caution">
    <text evidence="4">The sequence shown here is derived from an EMBL/GenBank/DDBJ whole genome shotgun (WGS) entry which is preliminary data.</text>
</comment>
<evidence type="ECO:0000313" key="4">
    <source>
        <dbReference type="EMBL" id="MEL4455454.1"/>
    </source>
</evidence>
<accession>A0ABU9KZA8</accession>
<dbReference type="Gene3D" id="1.10.390.10">
    <property type="entry name" value="Neutral Protease Domain 2"/>
    <property type="match status" value="1"/>
</dbReference>
<feature type="region of interest" description="Disordered" evidence="1">
    <location>
        <begin position="729"/>
        <end position="755"/>
    </location>
</feature>
<dbReference type="EMBL" id="JBCDNA010000001">
    <property type="protein sequence ID" value="MEL4455454.1"/>
    <property type="molecule type" value="Genomic_DNA"/>
</dbReference>
<evidence type="ECO:0000259" key="3">
    <source>
        <dbReference type="Pfam" id="PF01433"/>
    </source>
</evidence>